<accession>A0ACB6YY56</accession>
<protein>
    <submittedName>
        <fullName evidence="1">Uncharacterized protein</fullName>
    </submittedName>
</protein>
<dbReference type="EMBL" id="MU118536">
    <property type="protein sequence ID" value="KAF9642326.1"/>
    <property type="molecule type" value="Genomic_DNA"/>
</dbReference>
<proteinExistence type="predicted"/>
<dbReference type="Proteomes" id="UP000886501">
    <property type="component" value="Unassembled WGS sequence"/>
</dbReference>
<reference evidence="1" key="1">
    <citation type="submission" date="2019-10" db="EMBL/GenBank/DDBJ databases">
        <authorList>
            <consortium name="DOE Joint Genome Institute"/>
            <person name="Kuo A."/>
            <person name="Miyauchi S."/>
            <person name="Kiss E."/>
            <person name="Drula E."/>
            <person name="Kohler A."/>
            <person name="Sanchez-Garcia M."/>
            <person name="Andreopoulos B."/>
            <person name="Barry K.W."/>
            <person name="Bonito G."/>
            <person name="Buee M."/>
            <person name="Carver A."/>
            <person name="Chen C."/>
            <person name="Cichocki N."/>
            <person name="Clum A."/>
            <person name="Culley D."/>
            <person name="Crous P.W."/>
            <person name="Fauchery L."/>
            <person name="Girlanda M."/>
            <person name="Hayes R."/>
            <person name="Keri Z."/>
            <person name="Labutti K."/>
            <person name="Lipzen A."/>
            <person name="Lombard V."/>
            <person name="Magnuson J."/>
            <person name="Maillard F."/>
            <person name="Morin E."/>
            <person name="Murat C."/>
            <person name="Nolan M."/>
            <person name="Ohm R."/>
            <person name="Pangilinan J."/>
            <person name="Pereira M."/>
            <person name="Perotto S."/>
            <person name="Peter M."/>
            <person name="Riley R."/>
            <person name="Sitrit Y."/>
            <person name="Stielow B."/>
            <person name="Szollosi G."/>
            <person name="Zifcakova L."/>
            <person name="Stursova M."/>
            <person name="Spatafora J.W."/>
            <person name="Tedersoo L."/>
            <person name="Vaario L.-M."/>
            <person name="Yamada A."/>
            <person name="Yan M."/>
            <person name="Wang P."/>
            <person name="Xu J."/>
            <person name="Bruns T."/>
            <person name="Baldrian P."/>
            <person name="Vilgalys R."/>
            <person name="Henrissat B."/>
            <person name="Grigoriev I.V."/>
            <person name="Hibbett D."/>
            <person name="Nagy L.G."/>
            <person name="Martin F.M."/>
        </authorList>
    </citation>
    <scope>NUCLEOTIDE SEQUENCE</scope>
    <source>
        <strain evidence="1">P2</strain>
    </source>
</reference>
<gene>
    <name evidence="1" type="ORF">BDM02DRAFT_3061260</name>
</gene>
<organism evidence="1 2">
    <name type="scientific">Thelephora ganbajun</name>
    <name type="common">Ganba fungus</name>
    <dbReference type="NCBI Taxonomy" id="370292"/>
    <lineage>
        <taxon>Eukaryota</taxon>
        <taxon>Fungi</taxon>
        <taxon>Dikarya</taxon>
        <taxon>Basidiomycota</taxon>
        <taxon>Agaricomycotina</taxon>
        <taxon>Agaricomycetes</taxon>
        <taxon>Thelephorales</taxon>
        <taxon>Thelephoraceae</taxon>
        <taxon>Thelephora</taxon>
    </lineage>
</organism>
<evidence type="ECO:0000313" key="2">
    <source>
        <dbReference type="Proteomes" id="UP000886501"/>
    </source>
</evidence>
<comment type="caution">
    <text evidence="1">The sequence shown here is derived from an EMBL/GenBank/DDBJ whole genome shotgun (WGS) entry which is preliminary data.</text>
</comment>
<evidence type="ECO:0000313" key="1">
    <source>
        <dbReference type="EMBL" id="KAF9642326.1"/>
    </source>
</evidence>
<reference evidence="1" key="2">
    <citation type="journal article" date="2020" name="Nat. Commun.">
        <title>Large-scale genome sequencing of mycorrhizal fungi provides insights into the early evolution of symbiotic traits.</title>
        <authorList>
            <person name="Miyauchi S."/>
            <person name="Kiss E."/>
            <person name="Kuo A."/>
            <person name="Drula E."/>
            <person name="Kohler A."/>
            <person name="Sanchez-Garcia M."/>
            <person name="Morin E."/>
            <person name="Andreopoulos B."/>
            <person name="Barry K.W."/>
            <person name="Bonito G."/>
            <person name="Buee M."/>
            <person name="Carver A."/>
            <person name="Chen C."/>
            <person name="Cichocki N."/>
            <person name="Clum A."/>
            <person name="Culley D."/>
            <person name="Crous P.W."/>
            <person name="Fauchery L."/>
            <person name="Girlanda M."/>
            <person name="Hayes R.D."/>
            <person name="Keri Z."/>
            <person name="LaButti K."/>
            <person name="Lipzen A."/>
            <person name="Lombard V."/>
            <person name="Magnuson J."/>
            <person name="Maillard F."/>
            <person name="Murat C."/>
            <person name="Nolan M."/>
            <person name="Ohm R.A."/>
            <person name="Pangilinan J."/>
            <person name="Pereira M.F."/>
            <person name="Perotto S."/>
            <person name="Peter M."/>
            <person name="Pfister S."/>
            <person name="Riley R."/>
            <person name="Sitrit Y."/>
            <person name="Stielow J.B."/>
            <person name="Szollosi G."/>
            <person name="Zifcakova L."/>
            <person name="Stursova M."/>
            <person name="Spatafora J.W."/>
            <person name="Tedersoo L."/>
            <person name="Vaario L.M."/>
            <person name="Yamada A."/>
            <person name="Yan M."/>
            <person name="Wang P."/>
            <person name="Xu J."/>
            <person name="Bruns T."/>
            <person name="Baldrian P."/>
            <person name="Vilgalys R."/>
            <person name="Dunand C."/>
            <person name="Henrissat B."/>
            <person name="Grigoriev I.V."/>
            <person name="Hibbett D."/>
            <person name="Nagy L.G."/>
            <person name="Martin F.M."/>
        </authorList>
    </citation>
    <scope>NUCLEOTIDE SEQUENCE</scope>
    <source>
        <strain evidence="1">P2</strain>
    </source>
</reference>
<feature type="non-terminal residue" evidence="1">
    <location>
        <position position="1"/>
    </location>
</feature>
<keyword evidence="2" id="KW-1185">Reference proteome</keyword>
<name>A0ACB6YY56_THEGA</name>
<feature type="non-terminal residue" evidence="1">
    <location>
        <position position="69"/>
    </location>
</feature>
<sequence length="69" mass="7860">NASKQKLTSTEECVLVDTIMLASHQGIPYGHDDIREEANAILRNHLGCQCRTAGKKWVNNFLRRHNDQL</sequence>